<protein>
    <submittedName>
        <fullName evidence="2">Uncharacterized protein</fullName>
    </submittedName>
</protein>
<keyword evidence="1" id="KW-1133">Transmembrane helix</keyword>
<accession>A0A1F5YW46</accession>
<feature type="transmembrane region" description="Helical" evidence="1">
    <location>
        <begin position="40"/>
        <end position="66"/>
    </location>
</feature>
<keyword evidence="1" id="KW-0472">Membrane</keyword>
<evidence type="ECO:0000313" key="2">
    <source>
        <dbReference type="EMBL" id="OGG04345.1"/>
    </source>
</evidence>
<evidence type="ECO:0000256" key="1">
    <source>
        <dbReference type="SAM" id="Phobius"/>
    </source>
</evidence>
<keyword evidence="1" id="KW-0812">Transmembrane</keyword>
<organism evidence="2 3">
    <name type="scientific">Candidatus Gottesmanbacteria bacterium RBG_16_37_8</name>
    <dbReference type="NCBI Taxonomy" id="1798371"/>
    <lineage>
        <taxon>Bacteria</taxon>
        <taxon>Candidatus Gottesmaniibacteriota</taxon>
    </lineage>
</organism>
<reference evidence="2 3" key="1">
    <citation type="journal article" date="2016" name="Nat. Commun.">
        <title>Thousands of microbial genomes shed light on interconnected biogeochemical processes in an aquifer system.</title>
        <authorList>
            <person name="Anantharaman K."/>
            <person name="Brown C.T."/>
            <person name="Hug L.A."/>
            <person name="Sharon I."/>
            <person name="Castelle C.J."/>
            <person name="Probst A.J."/>
            <person name="Thomas B.C."/>
            <person name="Singh A."/>
            <person name="Wilkins M.J."/>
            <person name="Karaoz U."/>
            <person name="Brodie E.L."/>
            <person name="Williams K.H."/>
            <person name="Hubbard S.S."/>
            <person name="Banfield J.F."/>
        </authorList>
    </citation>
    <scope>NUCLEOTIDE SEQUENCE [LARGE SCALE GENOMIC DNA]</scope>
</reference>
<comment type="caution">
    <text evidence="2">The sequence shown here is derived from an EMBL/GenBank/DDBJ whole genome shotgun (WGS) entry which is preliminary data.</text>
</comment>
<evidence type="ECO:0000313" key="3">
    <source>
        <dbReference type="Proteomes" id="UP000176665"/>
    </source>
</evidence>
<dbReference type="EMBL" id="MFJA01000006">
    <property type="protein sequence ID" value="OGG04345.1"/>
    <property type="molecule type" value="Genomic_DNA"/>
</dbReference>
<gene>
    <name evidence="2" type="ORF">A2W14_07085</name>
</gene>
<dbReference type="Proteomes" id="UP000176665">
    <property type="component" value="Unassembled WGS sequence"/>
</dbReference>
<name>A0A1F5YW46_9BACT</name>
<proteinExistence type="predicted"/>
<dbReference type="STRING" id="1798371.A2W14_07085"/>
<dbReference type="AlphaFoldDB" id="A0A1F5YW46"/>
<sequence length="81" mass="9260">MTIMTKKVPLWSLILAGLFFLLIFPKKVYAYIDPGTGSFLFQIIAATLLTLLISARKVVSFFHTLYQKLFSRRKNSNDKSS</sequence>